<evidence type="ECO:0000256" key="1">
    <source>
        <dbReference type="ARBA" id="ARBA00022741"/>
    </source>
</evidence>
<dbReference type="GO" id="GO:0009898">
    <property type="term" value="C:cytoplasmic side of plasma membrane"/>
    <property type="evidence" value="ECO:0007669"/>
    <property type="project" value="TreeGrafter"/>
</dbReference>
<dbReference type="SUPFAM" id="SSF52540">
    <property type="entry name" value="P-loop containing nucleoside triphosphate hydrolases"/>
    <property type="match status" value="1"/>
</dbReference>
<dbReference type="EMBL" id="FTNE01000018">
    <property type="protein sequence ID" value="SIR17837.1"/>
    <property type="molecule type" value="Genomic_DNA"/>
</dbReference>
<comment type="caution">
    <text evidence="3">The sequence shown here is derived from an EMBL/GenBank/DDBJ whole genome shotgun (WGS) entry which is preliminary data.</text>
</comment>
<dbReference type="Gene3D" id="3.40.50.2300">
    <property type="match status" value="1"/>
</dbReference>
<dbReference type="InterPro" id="IPR017746">
    <property type="entry name" value="Cellulose_synthase_operon_BcsQ"/>
</dbReference>
<keyword evidence="1" id="KW-0547">Nucleotide-binding</keyword>
<dbReference type="PANTHER" id="PTHR43384:SF6">
    <property type="entry name" value="SEPTUM SITE-DETERMINING PROTEIN MIND HOMOLOG, CHLOROPLASTIC"/>
    <property type="match status" value="1"/>
</dbReference>
<evidence type="ECO:0000313" key="4">
    <source>
        <dbReference type="Proteomes" id="UP000186308"/>
    </source>
</evidence>
<dbReference type="AlphaFoldDB" id="A0A8G2CM67"/>
<reference evidence="3 4" key="1">
    <citation type="submission" date="2017-01" db="EMBL/GenBank/DDBJ databases">
        <authorList>
            <person name="Varghese N."/>
            <person name="Submissions S."/>
        </authorList>
    </citation>
    <scope>NUCLEOTIDE SEQUENCE [LARGE SCALE GENOMIC DNA]</scope>
    <source>
        <strain evidence="3 4">ATCC 35905</strain>
    </source>
</reference>
<dbReference type="Gene3D" id="3.40.50.300">
    <property type="entry name" value="P-loop containing nucleotide triphosphate hydrolases"/>
    <property type="match status" value="1"/>
</dbReference>
<dbReference type="RefSeq" id="WP_029314113.1">
    <property type="nucleotide sequence ID" value="NZ_DAOMCH010000006.1"/>
</dbReference>
<dbReference type="Proteomes" id="UP000186308">
    <property type="component" value="Unassembled WGS sequence"/>
</dbReference>
<dbReference type="InterPro" id="IPR050625">
    <property type="entry name" value="ParA/MinD_ATPase"/>
</dbReference>
<keyword evidence="2" id="KW-0067">ATP-binding</keyword>
<dbReference type="Pfam" id="PF06564">
    <property type="entry name" value="CBP_BcsQ"/>
    <property type="match status" value="1"/>
</dbReference>
<dbReference type="InterPro" id="IPR027417">
    <property type="entry name" value="P-loop_NTPase"/>
</dbReference>
<organism evidence="3 4">
    <name type="scientific">Acidiphilium rubrum</name>
    <dbReference type="NCBI Taxonomy" id="526"/>
    <lineage>
        <taxon>Bacteria</taxon>
        <taxon>Pseudomonadati</taxon>
        <taxon>Pseudomonadota</taxon>
        <taxon>Alphaproteobacteria</taxon>
        <taxon>Acetobacterales</taxon>
        <taxon>Acidocellaceae</taxon>
        <taxon>Acidiphilium</taxon>
    </lineage>
</organism>
<protein>
    <submittedName>
        <fullName evidence="3">Pilus assembly protein CpaE</fullName>
    </submittedName>
</protein>
<dbReference type="GO" id="GO:0005829">
    <property type="term" value="C:cytosol"/>
    <property type="evidence" value="ECO:0007669"/>
    <property type="project" value="TreeGrafter"/>
</dbReference>
<dbReference type="GO" id="GO:0016887">
    <property type="term" value="F:ATP hydrolysis activity"/>
    <property type="evidence" value="ECO:0007669"/>
    <property type="project" value="TreeGrafter"/>
</dbReference>
<gene>
    <name evidence="3" type="ORF">SAMN05421828_11812</name>
</gene>
<accession>A0A8G2CM67</accession>
<proteinExistence type="predicted"/>
<sequence length="404" mass="43732">MSEALAVRSGQPAKPVRRRPDQLTVLGFVTDANSETVLRDGLNDLAQNGIANTADIRRGTIKTAITAMMRLAAPQILVIDIAGDDQPLQSLAALCDVIEPSISVLVLGEIDDVELYRSISRQIGAVDYIFKPITREMVARYFASLITNDSHIVDATRGGRVVAITGARGGVGASTVACALAWFLGVESNRHTLLLDANPFIGVALDRFGVEPHRSFGDLLTETEGTPTEVFLDAAVPVQNRLAVLGARPHLASEPDAPVGAARRIIDAVRFRYNFVVVDLPALPLQSQRELLELTHHRVIVLDPSVAGLRDTLRLLAIPNNPGQPQRPTILLNHEGRAGGLKRKHIEEALKRRVDVAVPTQPKLWGTTTPIGKLIAGTKAPLARMVHDLSREIGFESGRKIDRA</sequence>
<dbReference type="OrthoDB" id="9783172at2"/>
<name>A0A8G2CM67_ACIRU</name>
<dbReference type="PANTHER" id="PTHR43384">
    <property type="entry name" value="SEPTUM SITE-DETERMINING PROTEIN MIND HOMOLOG, CHLOROPLASTIC-RELATED"/>
    <property type="match status" value="1"/>
</dbReference>
<dbReference type="GO" id="GO:0005524">
    <property type="term" value="F:ATP binding"/>
    <property type="evidence" value="ECO:0007669"/>
    <property type="project" value="UniProtKB-KW"/>
</dbReference>
<evidence type="ECO:0000256" key="2">
    <source>
        <dbReference type="ARBA" id="ARBA00022840"/>
    </source>
</evidence>
<keyword evidence="4" id="KW-1185">Reference proteome</keyword>
<dbReference type="GO" id="GO:0051782">
    <property type="term" value="P:negative regulation of cell division"/>
    <property type="evidence" value="ECO:0007669"/>
    <property type="project" value="TreeGrafter"/>
</dbReference>
<evidence type="ECO:0000313" key="3">
    <source>
        <dbReference type="EMBL" id="SIR17837.1"/>
    </source>
</evidence>